<evidence type="ECO:0000313" key="3">
    <source>
        <dbReference type="EMBL" id="THG31933.1"/>
    </source>
</evidence>
<dbReference type="EMBL" id="SSSM01000004">
    <property type="protein sequence ID" value="THG30696.1"/>
    <property type="molecule type" value="Genomic_DNA"/>
</dbReference>
<keyword evidence="1" id="KW-0812">Transmembrane</keyword>
<accession>A0A4S4FN81</accession>
<proteinExistence type="predicted"/>
<sequence length="153" mass="17295">MSKKASDATFRDENQGFELFAFLAIPVISVLCVTTPVAGGVKGRLCGSSLLRHWTYNALDRQTLVTKSRRAHSGRDLQSTVAVIAQKKRLAVLRYLDRSMLFSRHTRAPPGAAWGFCHYNFYYFRFCWLAVPENAINVDAIYSSAHMPPFVYN</sequence>
<keyword evidence="1" id="KW-1133">Transmembrane helix</keyword>
<protein>
    <submittedName>
        <fullName evidence="3">Uncharacterized protein</fullName>
    </submittedName>
</protein>
<feature type="transmembrane region" description="Helical" evidence="1">
    <location>
        <begin position="20"/>
        <end position="41"/>
    </location>
</feature>
<dbReference type="Proteomes" id="UP000309133">
    <property type="component" value="Unassembled WGS sequence"/>
</dbReference>
<evidence type="ECO:0000256" key="1">
    <source>
        <dbReference type="SAM" id="Phobius"/>
    </source>
</evidence>
<name>A0A4S4FN81_9MICO</name>
<gene>
    <name evidence="3" type="ORF">E6C64_07775</name>
    <name evidence="2" type="ORF">E6C64_08630</name>
</gene>
<dbReference type="AlphaFoldDB" id="A0A4S4FN81"/>
<evidence type="ECO:0000313" key="2">
    <source>
        <dbReference type="EMBL" id="THG30696.1"/>
    </source>
</evidence>
<dbReference type="EMBL" id="SSSM01000003">
    <property type="protein sequence ID" value="THG31933.1"/>
    <property type="molecule type" value="Genomic_DNA"/>
</dbReference>
<organism evidence="3 4">
    <name type="scientific">Naasia lichenicola</name>
    <dbReference type="NCBI Taxonomy" id="2565933"/>
    <lineage>
        <taxon>Bacteria</taxon>
        <taxon>Bacillati</taxon>
        <taxon>Actinomycetota</taxon>
        <taxon>Actinomycetes</taxon>
        <taxon>Micrococcales</taxon>
        <taxon>Microbacteriaceae</taxon>
        <taxon>Naasia</taxon>
    </lineage>
</organism>
<keyword evidence="4" id="KW-1185">Reference proteome</keyword>
<dbReference type="RefSeq" id="WP_136427053.1">
    <property type="nucleotide sequence ID" value="NZ_SSSM01000003.1"/>
</dbReference>
<comment type="caution">
    <text evidence="3">The sequence shown here is derived from an EMBL/GenBank/DDBJ whole genome shotgun (WGS) entry which is preliminary data.</text>
</comment>
<keyword evidence="1" id="KW-0472">Membrane</keyword>
<reference evidence="3 4" key="1">
    <citation type="submission" date="2019-04" db="EMBL/GenBank/DDBJ databases">
        <authorList>
            <person name="Jiang L."/>
        </authorList>
    </citation>
    <scope>NUCLEOTIDE SEQUENCE [LARGE SCALE GENOMIC DNA]</scope>
    <source>
        <strain evidence="3 4">YIM 131853</strain>
    </source>
</reference>
<evidence type="ECO:0000313" key="4">
    <source>
        <dbReference type="Proteomes" id="UP000309133"/>
    </source>
</evidence>